<name>A0A9W6SE47_9ACTN</name>
<evidence type="ECO:0000313" key="4">
    <source>
        <dbReference type="Proteomes" id="UP001165074"/>
    </source>
</evidence>
<gene>
    <name evidence="3" type="ORF">Airi02_097460</name>
</gene>
<dbReference type="InterPro" id="IPR001387">
    <property type="entry name" value="Cro/C1-type_HTH"/>
</dbReference>
<accession>A0A9W6SE47</accession>
<feature type="domain" description="HTH cro/C1-type" evidence="2">
    <location>
        <begin position="42"/>
        <end position="89"/>
    </location>
</feature>
<protein>
    <submittedName>
        <fullName evidence="3">Transcriptional regulator</fullName>
    </submittedName>
</protein>
<sequence>MTTATTRVLRRRELGTFLRSRRERVSPAEAGLPTTGRRRTPGLRREEIALLAGISATWYTYLEQGRDVRPSGQVLEALATALRLSEHERDHLFHLAGDTPAEQVDEPEPLAPGVAGVPALVEPNPAYVTGARYDVLCHNAAAADLLTGIDTSPEPNLARWMFTEPAARRVLVDWEQEAQNLLARLRAAAGRHPDHPRFARLVDELHAESPEVRAWWPRYDIQISRAGTKRLRHPRLGVITLAHSAFHVAERPEQTLVIYSGLPATRP</sequence>
<reference evidence="3" key="1">
    <citation type="submission" date="2023-03" db="EMBL/GenBank/DDBJ databases">
        <title>Actinoallomurus iriomotensis NBRC 103684.</title>
        <authorList>
            <person name="Ichikawa N."/>
            <person name="Sato H."/>
            <person name="Tonouchi N."/>
        </authorList>
    </citation>
    <scope>NUCLEOTIDE SEQUENCE</scope>
    <source>
        <strain evidence="3">NBRC 103684</strain>
    </source>
</reference>
<dbReference type="Pfam" id="PF17765">
    <property type="entry name" value="MLTR_LBD"/>
    <property type="match status" value="1"/>
</dbReference>
<dbReference type="PANTHER" id="PTHR35010:SF2">
    <property type="entry name" value="BLL4672 PROTEIN"/>
    <property type="match status" value="1"/>
</dbReference>
<dbReference type="PROSITE" id="PS50943">
    <property type="entry name" value="HTH_CROC1"/>
    <property type="match status" value="1"/>
</dbReference>
<dbReference type="CDD" id="cd00093">
    <property type="entry name" value="HTH_XRE"/>
    <property type="match status" value="1"/>
</dbReference>
<dbReference type="PANTHER" id="PTHR35010">
    <property type="entry name" value="BLL4672 PROTEIN-RELATED"/>
    <property type="match status" value="1"/>
</dbReference>
<comment type="caution">
    <text evidence="3">The sequence shown here is derived from an EMBL/GenBank/DDBJ whole genome shotgun (WGS) entry which is preliminary data.</text>
</comment>
<keyword evidence="4" id="KW-1185">Reference proteome</keyword>
<dbReference type="SMART" id="SM00530">
    <property type="entry name" value="HTH_XRE"/>
    <property type="match status" value="1"/>
</dbReference>
<evidence type="ECO:0000259" key="2">
    <source>
        <dbReference type="PROSITE" id="PS50943"/>
    </source>
</evidence>
<dbReference type="Gene3D" id="3.30.450.180">
    <property type="match status" value="1"/>
</dbReference>
<dbReference type="InterPro" id="IPR010982">
    <property type="entry name" value="Lambda_DNA-bd_dom_sf"/>
</dbReference>
<dbReference type="Proteomes" id="UP001165074">
    <property type="component" value="Unassembled WGS sequence"/>
</dbReference>
<dbReference type="InterPro" id="IPR041413">
    <property type="entry name" value="MLTR_LBD"/>
</dbReference>
<proteinExistence type="predicted"/>
<evidence type="ECO:0000313" key="3">
    <source>
        <dbReference type="EMBL" id="GLY91818.1"/>
    </source>
</evidence>
<dbReference type="Pfam" id="PF13560">
    <property type="entry name" value="HTH_31"/>
    <property type="match status" value="1"/>
</dbReference>
<feature type="region of interest" description="Disordered" evidence="1">
    <location>
        <begin position="20"/>
        <end position="39"/>
    </location>
</feature>
<evidence type="ECO:0000256" key="1">
    <source>
        <dbReference type="SAM" id="MobiDB-lite"/>
    </source>
</evidence>
<dbReference type="EMBL" id="BSTK01000022">
    <property type="protein sequence ID" value="GLY91818.1"/>
    <property type="molecule type" value="Genomic_DNA"/>
</dbReference>
<dbReference type="AlphaFoldDB" id="A0A9W6SE47"/>
<organism evidence="3 4">
    <name type="scientific">Actinoallomurus iriomotensis</name>
    <dbReference type="NCBI Taxonomy" id="478107"/>
    <lineage>
        <taxon>Bacteria</taxon>
        <taxon>Bacillati</taxon>
        <taxon>Actinomycetota</taxon>
        <taxon>Actinomycetes</taxon>
        <taxon>Streptosporangiales</taxon>
        <taxon>Thermomonosporaceae</taxon>
        <taxon>Actinoallomurus</taxon>
    </lineage>
</organism>
<dbReference type="SUPFAM" id="SSF47413">
    <property type="entry name" value="lambda repressor-like DNA-binding domains"/>
    <property type="match status" value="1"/>
</dbReference>
<dbReference type="RefSeq" id="WP_285583665.1">
    <property type="nucleotide sequence ID" value="NZ_BSTK01000022.1"/>
</dbReference>
<dbReference type="Gene3D" id="1.10.260.40">
    <property type="entry name" value="lambda repressor-like DNA-binding domains"/>
    <property type="match status" value="1"/>
</dbReference>
<dbReference type="GO" id="GO:0003677">
    <property type="term" value="F:DNA binding"/>
    <property type="evidence" value="ECO:0007669"/>
    <property type="project" value="InterPro"/>
</dbReference>